<sequence>MECDSPQALTDFIYPGISSIPPPPPDYFLHRMILAPRNADVSEINDTVLAAMSGDSRTYYSADKVI</sequence>
<organism evidence="1 2">
    <name type="scientific">Mycena alexandri</name>
    <dbReference type="NCBI Taxonomy" id="1745969"/>
    <lineage>
        <taxon>Eukaryota</taxon>
        <taxon>Fungi</taxon>
        <taxon>Dikarya</taxon>
        <taxon>Basidiomycota</taxon>
        <taxon>Agaricomycotina</taxon>
        <taxon>Agaricomycetes</taxon>
        <taxon>Agaricomycetidae</taxon>
        <taxon>Agaricales</taxon>
        <taxon>Marasmiineae</taxon>
        <taxon>Mycenaceae</taxon>
        <taxon>Mycena</taxon>
    </lineage>
</organism>
<reference evidence="1" key="1">
    <citation type="submission" date="2023-03" db="EMBL/GenBank/DDBJ databases">
        <title>Massive genome expansion in bonnet fungi (Mycena s.s.) driven by repeated elements and novel gene families across ecological guilds.</title>
        <authorList>
            <consortium name="Lawrence Berkeley National Laboratory"/>
            <person name="Harder C.B."/>
            <person name="Miyauchi S."/>
            <person name="Viragh M."/>
            <person name="Kuo A."/>
            <person name="Thoen E."/>
            <person name="Andreopoulos B."/>
            <person name="Lu D."/>
            <person name="Skrede I."/>
            <person name="Drula E."/>
            <person name="Henrissat B."/>
            <person name="Morin E."/>
            <person name="Kohler A."/>
            <person name="Barry K."/>
            <person name="LaButti K."/>
            <person name="Morin E."/>
            <person name="Salamov A."/>
            <person name="Lipzen A."/>
            <person name="Mereny Z."/>
            <person name="Hegedus B."/>
            <person name="Baldrian P."/>
            <person name="Stursova M."/>
            <person name="Weitz H."/>
            <person name="Taylor A."/>
            <person name="Grigoriev I.V."/>
            <person name="Nagy L.G."/>
            <person name="Martin F."/>
            <person name="Kauserud H."/>
        </authorList>
    </citation>
    <scope>NUCLEOTIDE SEQUENCE</scope>
    <source>
        <strain evidence="1">CBHHK200</strain>
    </source>
</reference>
<dbReference type="Proteomes" id="UP001218188">
    <property type="component" value="Unassembled WGS sequence"/>
</dbReference>
<gene>
    <name evidence="1" type="ORF">C8F04DRAFT_946090</name>
</gene>
<keyword evidence="2" id="KW-1185">Reference proteome</keyword>
<comment type="caution">
    <text evidence="1">The sequence shown here is derived from an EMBL/GenBank/DDBJ whole genome shotgun (WGS) entry which is preliminary data.</text>
</comment>
<protein>
    <recommendedName>
        <fullName evidence="3">ATP-dependent DNA helicase</fullName>
    </recommendedName>
</protein>
<evidence type="ECO:0008006" key="3">
    <source>
        <dbReference type="Google" id="ProtNLM"/>
    </source>
</evidence>
<name>A0AAD6X7U8_9AGAR</name>
<evidence type="ECO:0000313" key="1">
    <source>
        <dbReference type="EMBL" id="KAJ7042293.1"/>
    </source>
</evidence>
<accession>A0AAD6X7U8</accession>
<dbReference type="AlphaFoldDB" id="A0AAD6X7U8"/>
<feature type="non-terminal residue" evidence="1">
    <location>
        <position position="66"/>
    </location>
</feature>
<proteinExistence type="predicted"/>
<dbReference type="EMBL" id="JARJCM010000013">
    <property type="protein sequence ID" value="KAJ7042293.1"/>
    <property type="molecule type" value="Genomic_DNA"/>
</dbReference>
<evidence type="ECO:0000313" key="2">
    <source>
        <dbReference type="Proteomes" id="UP001218188"/>
    </source>
</evidence>